<organism evidence="5">
    <name type="scientific">Castor canadensis</name>
    <name type="common">American beaver</name>
    <dbReference type="NCBI Taxonomy" id="51338"/>
    <lineage>
        <taxon>Eukaryota</taxon>
        <taxon>Metazoa</taxon>
        <taxon>Chordata</taxon>
        <taxon>Craniata</taxon>
        <taxon>Vertebrata</taxon>
        <taxon>Euteleostomi</taxon>
        <taxon>Mammalia</taxon>
        <taxon>Eutheria</taxon>
        <taxon>Euarchontoglires</taxon>
        <taxon>Glires</taxon>
        <taxon>Rodentia</taxon>
        <taxon>Castorimorpha</taxon>
        <taxon>Castoridae</taxon>
        <taxon>Castor</taxon>
    </lineage>
</organism>
<feature type="domain" description="Ig-like" evidence="4">
    <location>
        <begin position="1"/>
        <end position="91"/>
    </location>
</feature>
<dbReference type="GO" id="GO:0005576">
    <property type="term" value="C:extracellular region"/>
    <property type="evidence" value="ECO:0007669"/>
    <property type="project" value="UniProtKB-ARBA"/>
</dbReference>
<reference evidence="5" key="1">
    <citation type="submission" date="2023-09" db="UniProtKB">
        <authorList>
            <consortium name="Ensembl"/>
        </authorList>
    </citation>
    <scope>IDENTIFICATION</scope>
</reference>
<keyword evidence="2" id="KW-1064">Adaptive immunity</keyword>
<accession>A0A8C0W8R9</accession>
<dbReference type="InterPro" id="IPR013106">
    <property type="entry name" value="Ig_V-set"/>
</dbReference>
<dbReference type="Gene3D" id="2.60.40.10">
    <property type="entry name" value="Immunoglobulins"/>
    <property type="match status" value="1"/>
</dbReference>
<evidence type="ECO:0000313" key="5">
    <source>
        <dbReference type="Ensembl" id="ENSCCNP00000007453.1"/>
    </source>
</evidence>
<dbReference type="InterPro" id="IPR013783">
    <property type="entry name" value="Ig-like_fold"/>
</dbReference>
<name>A0A8C0W8R9_CASCN</name>
<dbReference type="PROSITE" id="PS50835">
    <property type="entry name" value="IG_LIKE"/>
    <property type="match status" value="1"/>
</dbReference>
<sequence>EVQLVESGGVLVHPGGALKHSCAASGFTFSSYGMSWVSQAPGKGLEWVAGISSGGSTYYPDSIHISREDSKSFTYLQVSSMRAEDTAMYYCARCTMMGMQCEPRLKTPCRILLTTKSSDSP</sequence>
<dbReference type="GO" id="GO:0002250">
    <property type="term" value="P:adaptive immune response"/>
    <property type="evidence" value="ECO:0007669"/>
    <property type="project" value="UniProtKB-KW"/>
</dbReference>
<evidence type="ECO:0000256" key="2">
    <source>
        <dbReference type="ARBA" id="ARBA00023130"/>
    </source>
</evidence>
<keyword evidence="3" id="KW-1280">Immunoglobulin</keyword>
<proteinExistence type="predicted"/>
<evidence type="ECO:0000259" key="4">
    <source>
        <dbReference type="PROSITE" id="PS50835"/>
    </source>
</evidence>
<dbReference type="SMART" id="SM00406">
    <property type="entry name" value="IGv"/>
    <property type="match status" value="1"/>
</dbReference>
<evidence type="ECO:0000256" key="1">
    <source>
        <dbReference type="ARBA" id="ARBA00022859"/>
    </source>
</evidence>
<keyword evidence="1" id="KW-0391">Immunity</keyword>
<dbReference type="SUPFAM" id="SSF48726">
    <property type="entry name" value="Immunoglobulin"/>
    <property type="match status" value="1"/>
</dbReference>
<dbReference type="InterPro" id="IPR050199">
    <property type="entry name" value="IgHV"/>
</dbReference>
<dbReference type="InterPro" id="IPR036179">
    <property type="entry name" value="Ig-like_dom_sf"/>
</dbReference>
<dbReference type="AlphaFoldDB" id="A0A8C0W8R9"/>
<dbReference type="GO" id="GO:0019814">
    <property type="term" value="C:immunoglobulin complex"/>
    <property type="evidence" value="ECO:0007669"/>
    <property type="project" value="UniProtKB-KW"/>
</dbReference>
<dbReference type="Ensembl" id="ENSCCNT00000009879.1">
    <property type="protein sequence ID" value="ENSCCNP00000007453.1"/>
    <property type="gene ID" value="ENSCCNG00000007948.1"/>
</dbReference>
<dbReference type="PANTHER" id="PTHR23266">
    <property type="entry name" value="IMMUNOGLOBULIN HEAVY CHAIN"/>
    <property type="match status" value="1"/>
</dbReference>
<evidence type="ECO:0000256" key="3">
    <source>
        <dbReference type="ARBA" id="ARBA00043265"/>
    </source>
</evidence>
<protein>
    <recommendedName>
        <fullName evidence="4">Ig-like domain-containing protein</fullName>
    </recommendedName>
</protein>
<dbReference type="FunFam" id="2.60.40.10:FF:002198">
    <property type="entry name" value="Immunoglobulin heavy variable 5-2"/>
    <property type="match status" value="1"/>
</dbReference>
<dbReference type="InterPro" id="IPR007110">
    <property type="entry name" value="Ig-like_dom"/>
</dbReference>